<feature type="compositionally biased region" description="Low complexity" evidence="1">
    <location>
        <begin position="245"/>
        <end position="256"/>
    </location>
</feature>
<organism evidence="3 4">
    <name type="scientific">Engystomops pustulosus</name>
    <name type="common">Tungara frog</name>
    <name type="synonym">Physalaemus pustulosus</name>
    <dbReference type="NCBI Taxonomy" id="76066"/>
    <lineage>
        <taxon>Eukaryota</taxon>
        <taxon>Metazoa</taxon>
        <taxon>Chordata</taxon>
        <taxon>Craniata</taxon>
        <taxon>Vertebrata</taxon>
        <taxon>Euteleostomi</taxon>
        <taxon>Amphibia</taxon>
        <taxon>Batrachia</taxon>
        <taxon>Anura</taxon>
        <taxon>Neobatrachia</taxon>
        <taxon>Hyloidea</taxon>
        <taxon>Leptodactylidae</taxon>
        <taxon>Leiuperinae</taxon>
        <taxon>Engystomops</taxon>
    </lineage>
</organism>
<dbReference type="Pfam" id="PF10545">
    <property type="entry name" value="MADF_DNA_bdg"/>
    <property type="match status" value="1"/>
</dbReference>
<feature type="region of interest" description="Disordered" evidence="1">
    <location>
        <begin position="245"/>
        <end position="287"/>
    </location>
</feature>
<dbReference type="PANTHER" id="PTHR12243">
    <property type="entry name" value="MADF DOMAIN TRANSCRIPTION FACTOR"/>
    <property type="match status" value="1"/>
</dbReference>
<evidence type="ECO:0000313" key="3">
    <source>
        <dbReference type="EMBL" id="KAG8579233.1"/>
    </source>
</evidence>
<feature type="domain" description="MADF" evidence="2">
    <location>
        <begin position="1"/>
        <end position="91"/>
    </location>
</feature>
<evidence type="ECO:0000259" key="2">
    <source>
        <dbReference type="PROSITE" id="PS51029"/>
    </source>
</evidence>
<dbReference type="Proteomes" id="UP000824782">
    <property type="component" value="Unassembled WGS sequence"/>
</dbReference>
<reference evidence="3" key="1">
    <citation type="thesis" date="2020" institute="ProQuest LLC" country="789 East Eisenhower Parkway, Ann Arbor, MI, USA">
        <title>Comparative Genomics and Chromosome Evolution.</title>
        <authorList>
            <person name="Mudd A.B."/>
        </authorList>
    </citation>
    <scope>NUCLEOTIDE SEQUENCE</scope>
    <source>
        <strain evidence="3">237g6f4</strain>
        <tissue evidence="3">Blood</tissue>
    </source>
</reference>
<dbReference type="PANTHER" id="PTHR12243:SF67">
    <property type="entry name" value="COREPRESSOR OF PANGOLIN, ISOFORM A-RELATED"/>
    <property type="match status" value="1"/>
</dbReference>
<comment type="caution">
    <text evidence="3">The sequence shown here is derived from an EMBL/GenBank/DDBJ whole genome shotgun (WGS) entry which is preliminary data.</text>
</comment>
<feature type="compositionally biased region" description="Polar residues" evidence="1">
    <location>
        <begin position="264"/>
        <end position="287"/>
    </location>
</feature>
<protein>
    <recommendedName>
        <fullName evidence="2">MADF domain-containing protein</fullName>
    </recommendedName>
</protein>
<evidence type="ECO:0000313" key="4">
    <source>
        <dbReference type="Proteomes" id="UP000824782"/>
    </source>
</evidence>
<evidence type="ECO:0000256" key="1">
    <source>
        <dbReference type="SAM" id="MobiDB-lite"/>
    </source>
</evidence>
<gene>
    <name evidence="3" type="ORF">GDO81_010768</name>
</gene>
<sequence length="341" mass="39098">MPWDLQHKHYASKSKRSQAWIQICKELTSNWEEMEPRDQWKMEEQVRTRWRSCRDRFRREVAINEKSGSSPSHKRPYQHFDELLFLLPTRTLRPTQGNIPKKTRGQAHEHLDTDDQTMEQSHTSLVEDAHGTDSQTNVEIDDSPPEPPPINTRQTRRRAARVQSDPVSAIEHEAVNMMRRAGSQDMYDGVGVVVAGQCRRFPAGKRNLFIAYVMTVVELFDNCDILPSIDVLVNNLKDLLCPKTTTTQPFETSPTTSLVASPPKKQTCTQTENPQTHALPSTSYSEDPNSSYLRMLLSDSSPWRQQRLHEELQTVTALPASTFSFSPTHSPNQPHDLTRRN</sequence>
<accession>A0AAV7C468</accession>
<name>A0AAV7C468_ENGPU</name>
<dbReference type="SMART" id="SM00595">
    <property type="entry name" value="MADF"/>
    <property type="match status" value="1"/>
</dbReference>
<dbReference type="InterPro" id="IPR006578">
    <property type="entry name" value="MADF-dom"/>
</dbReference>
<feature type="region of interest" description="Disordered" evidence="1">
    <location>
        <begin position="319"/>
        <end position="341"/>
    </location>
</feature>
<dbReference type="InterPro" id="IPR039353">
    <property type="entry name" value="TF_Adf1"/>
</dbReference>
<keyword evidence="4" id="KW-1185">Reference proteome</keyword>
<dbReference type="PROSITE" id="PS51029">
    <property type="entry name" value="MADF"/>
    <property type="match status" value="1"/>
</dbReference>
<proteinExistence type="predicted"/>
<dbReference type="AlphaFoldDB" id="A0AAV7C468"/>
<feature type="compositionally biased region" description="Polar residues" evidence="1">
    <location>
        <begin position="319"/>
        <end position="335"/>
    </location>
</feature>
<feature type="region of interest" description="Disordered" evidence="1">
    <location>
        <begin position="92"/>
        <end position="165"/>
    </location>
</feature>
<dbReference type="EMBL" id="WNYA01000004">
    <property type="protein sequence ID" value="KAG8579233.1"/>
    <property type="molecule type" value="Genomic_DNA"/>
</dbReference>